<dbReference type="ESTHER" id="strrg-k7qrj3">
    <property type="family name" value="Dieckmann_Cyclase"/>
</dbReference>
<dbReference type="AlphaFoldDB" id="K7QRJ3"/>
<dbReference type="InterPro" id="IPR029058">
    <property type="entry name" value="AB_hydrolase_fold"/>
</dbReference>
<dbReference type="Gene3D" id="3.40.50.1820">
    <property type="entry name" value="alpha/beta hydrolase"/>
    <property type="match status" value="1"/>
</dbReference>
<accession>K7QRJ3</accession>
<reference evidence="1" key="1">
    <citation type="journal article" date="2012" name="Chem. Biol.">
        <title>Quartromicin biosynthesis: two alternative polyketide chains produced by one polyketide synthase assembly line.</title>
        <authorList>
            <person name="He H.Y."/>
            <person name="Pan H.X."/>
            <person name="Wu L.F."/>
            <person name="Zhang B.B."/>
            <person name="Chai H.B."/>
            <person name="Liu W."/>
            <person name="Tang G.L."/>
        </authorList>
    </citation>
    <scope>NUCLEOTIDE SEQUENCE</scope>
    <source>
        <strain evidence="1">NRRL 21084</strain>
    </source>
</reference>
<gene>
    <name evidence="1" type="primary">pyrG2</name>
</gene>
<protein>
    <submittedName>
        <fullName evidence="1">PyrG2</fullName>
    </submittedName>
</protein>
<dbReference type="SMR" id="K7QRJ3"/>
<dbReference type="EMBL" id="JX042309">
    <property type="protein sequence ID" value="AFV71307.1"/>
    <property type="molecule type" value="Genomic_DNA"/>
</dbReference>
<dbReference type="SUPFAM" id="SSF53474">
    <property type="entry name" value="alpha/beta-Hydrolases"/>
    <property type="match status" value="1"/>
</dbReference>
<sequence>MATWKTLADAGTEAPLVLAVDFDITGRPEARFSDLVANMGVDLRVWETVPPPAGTPDSAYVDHWAGQLEETRPQVHALMGFCAGSVYAAALAERAASWQERPPLLVLFDPELSTSDTLLWQFEKITGYMSPMLPEEQIAEARRIGRQAYEEAGDVSTLRDRLIELLGEYGHPALAKLGLDQRRRDELFDAFRTFIDYLAAAGSIDPLRQWREAVAFNSGTPLSGLDAMRAAEMNVIVAKELDFDVDHGAMLADPRLAAAVADLLKA</sequence>
<evidence type="ECO:0000313" key="1">
    <source>
        <dbReference type="EMBL" id="AFV71307.1"/>
    </source>
</evidence>
<proteinExistence type="predicted"/>
<name>K7QRJ3_STRRG</name>
<organism evidence="1">
    <name type="scientific">Streptomyces rugosporus</name>
    <dbReference type="NCBI Taxonomy" id="295838"/>
    <lineage>
        <taxon>Bacteria</taxon>
        <taxon>Bacillati</taxon>
        <taxon>Actinomycetota</taxon>
        <taxon>Actinomycetes</taxon>
        <taxon>Kitasatosporales</taxon>
        <taxon>Streptomycetaceae</taxon>
        <taxon>Streptomyces</taxon>
    </lineage>
</organism>
<reference evidence="1" key="2">
    <citation type="journal article" date="2012" name="J. Am. Chem. Soc.">
        <title>Insights into pyrroindomycin biosynthesis reveal a uniform paradigm for tetramate/tetronate formation.</title>
        <authorList>
            <person name="Wu Q."/>
            <person name="Wu Z."/>
            <person name="Qu X."/>
            <person name="Liu W."/>
        </authorList>
    </citation>
    <scope>NUCLEOTIDE SEQUENCE</scope>
    <source>
        <strain evidence="1">NRRL 21084</strain>
    </source>
</reference>